<dbReference type="SUPFAM" id="SSF103473">
    <property type="entry name" value="MFS general substrate transporter"/>
    <property type="match status" value="1"/>
</dbReference>
<proteinExistence type="inferred from homology"/>
<dbReference type="Proteomes" id="UP001461498">
    <property type="component" value="Unassembled WGS sequence"/>
</dbReference>
<name>A0AAW1CQ77_9HEMI</name>
<feature type="transmembrane region" description="Helical" evidence="6">
    <location>
        <begin position="390"/>
        <end position="415"/>
    </location>
</feature>
<accession>A0AAW1CQ77</accession>
<dbReference type="InterPro" id="IPR024989">
    <property type="entry name" value="MFS_assoc_dom"/>
</dbReference>
<protein>
    <recommendedName>
        <fullName evidence="7">Major facilitator superfamily associated domain-containing protein</fullName>
    </recommendedName>
</protein>
<feature type="transmembrane region" description="Helical" evidence="6">
    <location>
        <begin position="435"/>
        <end position="456"/>
    </location>
</feature>
<evidence type="ECO:0000313" key="8">
    <source>
        <dbReference type="EMBL" id="KAK9500671.1"/>
    </source>
</evidence>
<comment type="caution">
    <text evidence="8">The sequence shown here is derived from an EMBL/GenBank/DDBJ whole genome shotgun (WGS) entry which is preliminary data.</text>
</comment>
<organism evidence="8 9">
    <name type="scientific">Rhynocoris fuscipes</name>
    <dbReference type="NCBI Taxonomy" id="488301"/>
    <lineage>
        <taxon>Eukaryota</taxon>
        <taxon>Metazoa</taxon>
        <taxon>Ecdysozoa</taxon>
        <taxon>Arthropoda</taxon>
        <taxon>Hexapoda</taxon>
        <taxon>Insecta</taxon>
        <taxon>Pterygota</taxon>
        <taxon>Neoptera</taxon>
        <taxon>Paraneoptera</taxon>
        <taxon>Hemiptera</taxon>
        <taxon>Heteroptera</taxon>
        <taxon>Panheteroptera</taxon>
        <taxon>Cimicomorpha</taxon>
        <taxon>Reduviidae</taxon>
        <taxon>Harpactorinae</taxon>
        <taxon>Harpactorini</taxon>
        <taxon>Rhynocoris</taxon>
    </lineage>
</organism>
<dbReference type="InterPro" id="IPR051717">
    <property type="entry name" value="MFS_MFSD6"/>
</dbReference>
<feature type="transmembrane region" description="Helical" evidence="6">
    <location>
        <begin position="12"/>
        <end position="29"/>
    </location>
</feature>
<dbReference type="GO" id="GO:0016020">
    <property type="term" value="C:membrane"/>
    <property type="evidence" value="ECO:0007669"/>
    <property type="project" value="UniProtKB-SubCell"/>
</dbReference>
<feature type="transmembrane region" description="Helical" evidence="6">
    <location>
        <begin position="271"/>
        <end position="295"/>
    </location>
</feature>
<comment type="similarity">
    <text evidence="2">Belongs to the major facilitator superfamily. MFSD6 family.</text>
</comment>
<evidence type="ECO:0000256" key="2">
    <source>
        <dbReference type="ARBA" id="ARBA00005241"/>
    </source>
</evidence>
<keyword evidence="9" id="KW-1185">Reference proteome</keyword>
<evidence type="ECO:0000313" key="9">
    <source>
        <dbReference type="Proteomes" id="UP001461498"/>
    </source>
</evidence>
<evidence type="ECO:0000256" key="5">
    <source>
        <dbReference type="ARBA" id="ARBA00023136"/>
    </source>
</evidence>
<feature type="transmembrane region" description="Helical" evidence="6">
    <location>
        <begin position="526"/>
        <end position="550"/>
    </location>
</feature>
<dbReference type="PANTHER" id="PTHR16172">
    <property type="entry name" value="MAJOR FACILITATOR SUPERFAMILY DOMAIN-CONTAINING PROTEIN 6-LIKE"/>
    <property type="match status" value="1"/>
</dbReference>
<feature type="transmembrane region" description="Helical" evidence="6">
    <location>
        <begin position="316"/>
        <end position="333"/>
    </location>
</feature>
<dbReference type="Pfam" id="PF12832">
    <property type="entry name" value="MFS_1_like"/>
    <property type="match status" value="1"/>
</dbReference>
<dbReference type="PANTHER" id="PTHR16172:SF30">
    <property type="entry name" value="SUGAR BABY, ISOFORM C"/>
    <property type="match status" value="1"/>
</dbReference>
<comment type="subcellular location">
    <subcellularLocation>
        <location evidence="1">Membrane</location>
        <topology evidence="1">Multi-pass membrane protein</topology>
    </subcellularLocation>
</comment>
<feature type="transmembrane region" description="Helical" evidence="6">
    <location>
        <begin position="345"/>
        <end position="362"/>
    </location>
</feature>
<feature type="transmembrane region" description="Helical" evidence="6">
    <location>
        <begin position="494"/>
        <end position="514"/>
    </location>
</feature>
<dbReference type="CDD" id="cd17335">
    <property type="entry name" value="MFS_MFSD6"/>
    <property type="match status" value="1"/>
</dbReference>
<feature type="transmembrane region" description="Helical" evidence="6">
    <location>
        <begin position="72"/>
        <end position="91"/>
    </location>
</feature>
<keyword evidence="3 6" id="KW-0812">Transmembrane</keyword>
<evidence type="ECO:0000256" key="3">
    <source>
        <dbReference type="ARBA" id="ARBA00022692"/>
    </source>
</evidence>
<keyword evidence="4 6" id="KW-1133">Transmembrane helix</keyword>
<dbReference type="Gene3D" id="1.20.1250.20">
    <property type="entry name" value="MFS general substrate transporter like domains"/>
    <property type="match status" value="3"/>
</dbReference>
<sequence>MKIDFKLLPMKGHFFLFNAGIAPFVPFIPTLAKELGFSSFIVGIVYAFLPIMGMIAKPSMGALADRFHCQKILFLLFICIVIVFSFLIPFVPSLPSDSKANIHCDLDSVVQICSENLNDPCYAERIAASGTENSTIKCKMSCKADESFLKAVCSSWNQTQYCGSSNRQPKSQLLSIAAKKEGINNNSSSETTFVTMAPQTLNFNSYISPKHTNQIGKCIYIRLKEVEFLPNHFVTPYCNSLQEAPCDMTCESVEISEISVNPKVKDNEVIYLYQFWLFVIFLVISWVSQSVVVCIGDSICFELLGDHPSKYGNQRLWGSVGWGLFSFIAGVIVDKFSEGQQKKNYMPAFVLMLIILVLDVIVSSRIKYKQSRSSPSILRDMGRLLSEVKILVFLVWCVCVGMCTAMVWNFLLWYLEDLASLHGCGTKAWIKTLEGLAMGIQCFGGELPFFFLSGWILKKIGHINAMTIVLLTLGTRFVLYSFLVNPWWCLPIELLNGPTFGLMYATMTSYASIVAPPGTESTTQGLVGAVFEGIGVSLGSFIGGTLINTYSGSKTFLMFGLAALLCALIHALVQYFVGRRVTVLNIQERDFKQARYASPNDAINMLEDTTSDPQLIRSRFGE</sequence>
<feature type="transmembrane region" description="Helical" evidence="6">
    <location>
        <begin position="556"/>
        <end position="577"/>
    </location>
</feature>
<feature type="domain" description="Major facilitator superfamily associated" evidence="7">
    <location>
        <begin position="9"/>
        <end position="558"/>
    </location>
</feature>
<dbReference type="InterPro" id="IPR036259">
    <property type="entry name" value="MFS_trans_sf"/>
</dbReference>
<dbReference type="AlphaFoldDB" id="A0AAW1CQ77"/>
<evidence type="ECO:0000256" key="6">
    <source>
        <dbReference type="SAM" id="Phobius"/>
    </source>
</evidence>
<keyword evidence="5 6" id="KW-0472">Membrane</keyword>
<feature type="transmembrane region" description="Helical" evidence="6">
    <location>
        <begin position="35"/>
        <end position="56"/>
    </location>
</feature>
<evidence type="ECO:0000259" key="7">
    <source>
        <dbReference type="Pfam" id="PF12832"/>
    </source>
</evidence>
<evidence type="ECO:0000256" key="4">
    <source>
        <dbReference type="ARBA" id="ARBA00022989"/>
    </source>
</evidence>
<dbReference type="EMBL" id="JAPXFL010000010">
    <property type="protein sequence ID" value="KAK9500671.1"/>
    <property type="molecule type" value="Genomic_DNA"/>
</dbReference>
<feature type="transmembrane region" description="Helical" evidence="6">
    <location>
        <begin position="468"/>
        <end position="488"/>
    </location>
</feature>
<evidence type="ECO:0000256" key="1">
    <source>
        <dbReference type="ARBA" id="ARBA00004141"/>
    </source>
</evidence>
<reference evidence="8 9" key="1">
    <citation type="submission" date="2022-12" db="EMBL/GenBank/DDBJ databases">
        <title>Chromosome-level genome assembly of true bugs.</title>
        <authorList>
            <person name="Ma L."/>
            <person name="Li H."/>
        </authorList>
    </citation>
    <scope>NUCLEOTIDE SEQUENCE [LARGE SCALE GENOMIC DNA]</scope>
    <source>
        <strain evidence="8">Lab_2022b</strain>
    </source>
</reference>
<gene>
    <name evidence="8" type="ORF">O3M35_001894</name>
</gene>